<organism evidence="5 6">
    <name type="scientific">Meripilus lineatus</name>
    <dbReference type="NCBI Taxonomy" id="2056292"/>
    <lineage>
        <taxon>Eukaryota</taxon>
        <taxon>Fungi</taxon>
        <taxon>Dikarya</taxon>
        <taxon>Basidiomycota</taxon>
        <taxon>Agaricomycotina</taxon>
        <taxon>Agaricomycetes</taxon>
        <taxon>Polyporales</taxon>
        <taxon>Meripilaceae</taxon>
        <taxon>Meripilus</taxon>
    </lineage>
</organism>
<accession>A0AAD5V713</accession>
<keyword evidence="6" id="KW-1185">Reference proteome</keyword>
<feature type="region of interest" description="Disordered" evidence="3">
    <location>
        <begin position="587"/>
        <end position="619"/>
    </location>
</feature>
<feature type="domain" description="Bromo" evidence="4">
    <location>
        <begin position="61"/>
        <end position="131"/>
    </location>
</feature>
<dbReference type="InterPro" id="IPR036427">
    <property type="entry name" value="Bromodomain-like_sf"/>
</dbReference>
<evidence type="ECO:0000313" key="5">
    <source>
        <dbReference type="EMBL" id="KAJ3487829.1"/>
    </source>
</evidence>
<dbReference type="InterPro" id="IPR037782">
    <property type="entry name" value="Spt7"/>
</dbReference>
<dbReference type="InterPro" id="IPR018359">
    <property type="entry name" value="Bromodomain_CS"/>
</dbReference>
<protein>
    <recommendedName>
        <fullName evidence="4">Bromo domain-containing protein</fullName>
    </recommendedName>
</protein>
<proteinExistence type="predicted"/>
<dbReference type="Proteomes" id="UP001212997">
    <property type="component" value="Unassembled WGS sequence"/>
</dbReference>
<dbReference type="GO" id="GO:0005198">
    <property type="term" value="F:structural molecule activity"/>
    <property type="evidence" value="ECO:0007669"/>
    <property type="project" value="TreeGrafter"/>
</dbReference>
<sequence>MNNLLRTITEFQAKALGQGPDLRLLLSTVKEARRQCIESKLSDPFYESLEALLQDLRTVTLGNSDAEAFLKPVSKQDVPDYYDVITSPMDLQTMLKKAKQKSYKSKREFQDDLDLIWTNCYTYNSGEDHPLRRCADRLKGRALLLLHNITDRKDRTDPPIPGELSRSATPKLNGIVTNGITRSRPASLIKSPSPGKAVVIDKRARKDTTFEDSPAIVRTAAGMSTFLDLDKELDARLAAITANDSGLDDDDGPEFALRTLEAEVGEKRKLNGFAEHRPRKRARPLDRDPVDLWWDAMRSDEMLGNGLPVLLYPSSGHVSGEVPASSTVPPPPIKPKKRKKARPPPTNTLLYYMNNNIRTMRKVRSVHAKFSALNLNNEDGTGPTQPLEFLPPPAEEVEEIIDDRPWKISGSGVEIGERNADDCLHWMGSKVLEHVGFQGASKVAMDVLAGVTSDYLFNVGRTIRYLSDKYGNKMTAEEIILHTLFESGTTRITEMERFIRDDIVRYGSRLSELEKKLGNAYREATTVEAWDDDALFRMEDEEEEGEFVMGNFAESFGEDFLGLRELGIAAEFGLNNLTIPKKLLKGKNKSASQAGPSAAKPSEPPPPFPPPPPFIPLNSKKIDDQIGLLKPYYAQRMQSLATSVPPPPQPLPPPQMAFPPMPMFPGMPQPYMPLPPPPMPPVETSPPPIILPDDPPTPVHSKIGPLGQILKSATAVNAAKKKSKAKGPGNQVVMKTEMASASTPAPAMMSMTMSMNGGMPMVLNSGVMGMEMDMGPDGVGSVPDTPVSSGLTPRFESESPRKNKAAYGGSKKKKGADPIPAVVFTSA</sequence>
<dbReference type="GO" id="GO:0006325">
    <property type="term" value="P:chromatin organization"/>
    <property type="evidence" value="ECO:0007669"/>
    <property type="project" value="UniProtKB-ARBA"/>
</dbReference>
<dbReference type="SMART" id="SM00297">
    <property type="entry name" value="BROMO"/>
    <property type="match status" value="1"/>
</dbReference>
<evidence type="ECO:0000256" key="3">
    <source>
        <dbReference type="SAM" id="MobiDB-lite"/>
    </source>
</evidence>
<evidence type="ECO:0000256" key="1">
    <source>
        <dbReference type="ARBA" id="ARBA00023117"/>
    </source>
</evidence>
<feature type="region of interest" description="Disordered" evidence="3">
    <location>
        <begin position="774"/>
        <end position="827"/>
    </location>
</feature>
<dbReference type="EMBL" id="JANAWD010000081">
    <property type="protein sequence ID" value="KAJ3487829.1"/>
    <property type="molecule type" value="Genomic_DNA"/>
</dbReference>
<gene>
    <name evidence="5" type="ORF">NLI96_g3273</name>
</gene>
<name>A0AAD5V713_9APHY</name>
<dbReference type="Gene3D" id="1.20.920.10">
    <property type="entry name" value="Bromodomain-like"/>
    <property type="match status" value="1"/>
</dbReference>
<feature type="region of interest" description="Disordered" evidence="3">
    <location>
        <begin position="318"/>
        <end position="348"/>
    </location>
</feature>
<dbReference type="GO" id="GO:0000124">
    <property type="term" value="C:SAGA complex"/>
    <property type="evidence" value="ECO:0007669"/>
    <property type="project" value="InterPro"/>
</dbReference>
<evidence type="ECO:0000313" key="6">
    <source>
        <dbReference type="Proteomes" id="UP001212997"/>
    </source>
</evidence>
<comment type="caution">
    <text evidence="5">The sequence shown here is derived from an EMBL/GenBank/DDBJ whole genome shotgun (WGS) entry which is preliminary data.</text>
</comment>
<feature type="compositionally biased region" description="Pro residues" evidence="3">
    <location>
        <begin position="602"/>
        <end position="615"/>
    </location>
</feature>
<dbReference type="InterPro" id="IPR001487">
    <property type="entry name" value="Bromodomain"/>
</dbReference>
<dbReference type="GO" id="GO:0006357">
    <property type="term" value="P:regulation of transcription by RNA polymerase II"/>
    <property type="evidence" value="ECO:0007669"/>
    <property type="project" value="TreeGrafter"/>
</dbReference>
<dbReference type="PROSITE" id="PS00633">
    <property type="entry name" value="BROMODOMAIN_1"/>
    <property type="match status" value="1"/>
</dbReference>
<dbReference type="PROSITE" id="PS50014">
    <property type="entry name" value="BROMODOMAIN_2"/>
    <property type="match status" value="1"/>
</dbReference>
<dbReference type="GO" id="GO:0046982">
    <property type="term" value="F:protein heterodimerization activity"/>
    <property type="evidence" value="ECO:0007669"/>
    <property type="project" value="InterPro"/>
</dbReference>
<dbReference type="PANTHER" id="PTHR47343">
    <property type="entry name" value="TRANSCRIPTIONAL ACTIVATOR SPT7"/>
    <property type="match status" value="1"/>
</dbReference>
<dbReference type="InterPro" id="IPR009072">
    <property type="entry name" value="Histone-fold"/>
</dbReference>
<dbReference type="GO" id="GO:0046695">
    <property type="term" value="C:SLIK (SAGA-like) complex"/>
    <property type="evidence" value="ECO:0007669"/>
    <property type="project" value="InterPro"/>
</dbReference>
<dbReference type="PRINTS" id="PR00503">
    <property type="entry name" value="BROMODOMAIN"/>
</dbReference>
<reference evidence="5" key="1">
    <citation type="submission" date="2022-07" db="EMBL/GenBank/DDBJ databases">
        <title>Genome Sequence of Physisporinus lineatus.</title>
        <authorList>
            <person name="Buettner E."/>
        </authorList>
    </citation>
    <scope>NUCLEOTIDE SEQUENCE</scope>
    <source>
        <strain evidence="5">VT162</strain>
    </source>
</reference>
<evidence type="ECO:0000256" key="2">
    <source>
        <dbReference type="PROSITE-ProRule" id="PRU00035"/>
    </source>
</evidence>
<dbReference type="SUPFAM" id="SSF47370">
    <property type="entry name" value="Bromodomain"/>
    <property type="match status" value="1"/>
</dbReference>
<dbReference type="Gene3D" id="1.10.20.10">
    <property type="entry name" value="Histone, subunit A"/>
    <property type="match status" value="1"/>
</dbReference>
<dbReference type="CDD" id="cd22927">
    <property type="entry name" value="HFD_SPT7"/>
    <property type="match status" value="1"/>
</dbReference>
<keyword evidence="1 2" id="KW-0103">Bromodomain</keyword>
<evidence type="ECO:0000259" key="4">
    <source>
        <dbReference type="PROSITE" id="PS50014"/>
    </source>
</evidence>
<dbReference type="PANTHER" id="PTHR47343:SF1">
    <property type="entry name" value="TRANSCRIPTIONAL ACTIVATOR SPT7"/>
    <property type="match status" value="1"/>
</dbReference>
<dbReference type="AlphaFoldDB" id="A0AAD5V713"/>
<dbReference type="Pfam" id="PF00439">
    <property type="entry name" value="Bromodomain"/>
    <property type="match status" value="1"/>
</dbReference>